<protein>
    <submittedName>
        <fullName evidence="1">Uncharacterized protein</fullName>
    </submittedName>
</protein>
<gene>
    <name evidence="1" type="ORF">N5A92_20470</name>
</gene>
<organism evidence="1 2">
    <name type="scientific">Chelativorans salis</name>
    <dbReference type="NCBI Taxonomy" id="2978478"/>
    <lineage>
        <taxon>Bacteria</taxon>
        <taxon>Pseudomonadati</taxon>
        <taxon>Pseudomonadota</taxon>
        <taxon>Alphaproteobacteria</taxon>
        <taxon>Hyphomicrobiales</taxon>
        <taxon>Phyllobacteriaceae</taxon>
        <taxon>Chelativorans</taxon>
    </lineage>
</organism>
<name>A0ABT2LS83_9HYPH</name>
<dbReference type="Proteomes" id="UP001320831">
    <property type="component" value="Unassembled WGS sequence"/>
</dbReference>
<accession>A0ABT2LS83</accession>
<evidence type="ECO:0000313" key="2">
    <source>
        <dbReference type="Proteomes" id="UP001320831"/>
    </source>
</evidence>
<dbReference type="EMBL" id="JAOCZP010000007">
    <property type="protein sequence ID" value="MCT7377395.1"/>
    <property type="molecule type" value="Genomic_DNA"/>
</dbReference>
<proteinExistence type="predicted"/>
<evidence type="ECO:0000313" key="1">
    <source>
        <dbReference type="EMBL" id="MCT7377395.1"/>
    </source>
</evidence>
<keyword evidence="2" id="KW-1185">Reference proteome</keyword>
<comment type="caution">
    <text evidence="1">The sequence shown here is derived from an EMBL/GenBank/DDBJ whole genome shotgun (WGS) entry which is preliminary data.</text>
</comment>
<reference evidence="1 2" key="1">
    <citation type="submission" date="2022-09" db="EMBL/GenBank/DDBJ databases">
        <title>Chelativorans salina sp. nov., a novel slightly halophilic bacterium isolated from a saline lake sediment enrichment.</title>
        <authorList>
            <person name="Gao L."/>
            <person name="Fang B.-Z."/>
            <person name="Li W.-J."/>
        </authorList>
    </citation>
    <scope>NUCLEOTIDE SEQUENCE [LARGE SCALE GENOMIC DNA]</scope>
    <source>
        <strain evidence="1 2">EGI FJ00035</strain>
    </source>
</reference>
<dbReference type="RefSeq" id="WP_260905877.1">
    <property type="nucleotide sequence ID" value="NZ_JAOCZP010000007.1"/>
</dbReference>
<sequence>MPYEQGMNVQYDKIAQTVTVHFRGEKVTLPSKYPTMEAGMKAGEDYCRKHGWQG</sequence>